<keyword evidence="5" id="KW-0547">Nucleotide-binding</keyword>
<dbReference type="SUPFAM" id="SSF52374">
    <property type="entry name" value="Nucleotidylyl transferase"/>
    <property type="match status" value="1"/>
</dbReference>
<evidence type="ECO:0000256" key="7">
    <source>
        <dbReference type="ARBA" id="ARBA00023027"/>
    </source>
</evidence>
<dbReference type="EMBL" id="BLAB01000001">
    <property type="protein sequence ID" value="GER93773.1"/>
    <property type="molecule type" value="Genomic_DNA"/>
</dbReference>
<evidence type="ECO:0000259" key="8">
    <source>
        <dbReference type="Pfam" id="PF01467"/>
    </source>
</evidence>
<evidence type="ECO:0000256" key="1">
    <source>
        <dbReference type="ARBA" id="ARBA00004790"/>
    </source>
</evidence>
<keyword evidence="6" id="KW-0067">ATP-binding</keyword>
<dbReference type="InterPro" id="IPR014729">
    <property type="entry name" value="Rossmann-like_a/b/a_fold"/>
</dbReference>
<evidence type="ECO:0000313" key="9">
    <source>
        <dbReference type="EMBL" id="GER93773.1"/>
    </source>
</evidence>
<organism evidence="9">
    <name type="scientific">hot springs metagenome</name>
    <dbReference type="NCBI Taxonomy" id="433727"/>
    <lineage>
        <taxon>unclassified sequences</taxon>
        <taxon>metagenomes</taxon>
        <taxon>ecological metagenomes</taxon>
    </lineage>
</organism>
<dbReference type="HAMAP" id="MF_00244">
    <property type="entry name" value="NaMN_adenylyltr"/>
    <property type="match status" value="1"/>
</dbReference>
<sequence>MRLGIFGGTFNPIHFGHLRAAEEVREKLNLHKVIFMPSGNPPLKTLDLIEASHRYTMTRLATASNVDFVVSDIEVRQTKKSYTVNTIQMLYDIYPDDELFFILGIDAFLDISNWWQPDVLISLIDFILVTRPGYGVEDILKSPYINRQSCHCEEQSDEAISSNEIFQLKSGKKAFVLEITPIGISSTEIRRLLKEDKSIKYLVPEIVEDYIYKYKLYPNGIS</sequence>
<dbReference type="AlphaFoldDB" id="A0A5J4L1Y5"/>
<dbReference type="GO" id="GO:0070566">
    <property type="term" value="F:adenylyltransferase activity"/>
    <property type="evidence" value="ECO:0007669"/>
    <property type="project" value="UniProtKB-ARBA"/>
</dbReference>
<dbReference type="PANTHER" id="PTHR39321">
    <property type="entry name" value="NICOTINATE-NUCLEOTIDE ADENYLYLTRANSFERASE-RELATED"/>
    <property type="match status" value="1"/>
</dbReference>
<evidence type="ECO:0000256" key="2">
    <source>
        <dbReference type="ARBA" id="ARBA00022642"/>
    </source>
</evidence>
<accession>A0A5J4L1Y5</accession>
<name>A0A5J4L1Y5_9ZZZZ</name>
<dbReference type="GO" id="GO:0009435">
    <property type="term" value="P:NAD+ biosynthetic process"/>
    <property type="evidence" value="ECO:0007669"/>
    <property type="project" value="UniProtKB-UniPathway"/>
</dbReference>
<dbReference type="InterPro" id="IPR005248">
    <property type="entry name" value="NadD/NMNAT"/>
</dbReference>
<dbReference type="UniPathway" id="UPA00253"/>
<keyword evidence="7" id="KW-0520">NAD</keyword>
<dbReference type="NCBIfam" id="TIGR00125">
    <property type="entry name" value="cyt_tran_rel"/>
    <property type="match status" value="1"/>
</dbReference>
<comment type="pathway">
    <text evidence="1">Cofactor biosynthesis; NAD(+) biosynthesis.</text>
</comment>
<evidence type="ECO:0000256" key="6">
    <source>
        <dbReference type="ARBA" id="ARBA00022840"/>
    </source>
</evidence>
<dbReference type="InterPro" id="IPR004821">
    <property type="entry name" value="Cyt_trans-like"/>
</dbReference>
<dbReference type="NCBIfam" id="NF000840">
    <property type="entry name" value="PRK00071.1-3"/>
    <property type="match status" value="1"/>
</dbReference>
<dbReference type="Pfam" id="PF01467">
    <property type="entry name" value="CTP_transf_like"/>
    <property type="match status" value="1"/>
</dbReference>
<gene>
    <name evidence="9" type="ORF">A45J_1529</name>
</gene>
<dbReference type="Gene3D" id="3.40.50.620">
    <property type="entry name" value="HUPs"/>
    <property type="match status" value="1"/>
</dbReference>
<keyword evidence="3 9" id="KW-0808">Transferase</keyword>
<proteinExistence type="inferred from homology"/>
<evidence type="ECO:0000256" key="5">
    <source>
        <dbReference type="ARBA" id="ARBA00022741"/>
    </source>
</evidence>
<comment type="caution">
    <text evidence="9">The sequence shown here is derived from an EMBL/GenBank/DDBJ whole genome shotgun (WGS) entry which is preliminary data.</text>
</comment>
<dbReference type="GO" id="GO:0005524">
    <property type="term" value="F:ATP binding"/>
    <property type="evidence" value="ECO:0007669"/>
    <property type="project" value="UniProtKB-KW"/>
</dbReference>
<dbReference type="CDD" id="cd02165">
    <property type="entry name" value="NMNAT"/>
    <property type="match status" value="1"/>
</dbReference>
<keyword evidence="2" id="KW-0662">Pyridine nucleotide biosynthesis</keyword>
<keyword evidence="4 9" id="KW-0548">Nucleotidyltransferase</keyword>
<reference evidence="9" key="1">
    <citation type="submission" date="2019-10" db="EMBL/GenBank/DDBJ databases">
        <title>Metagenomic sequencing of thiosulfate-disproportionating enrichment culture.</title>
        <authorList>
            <person name="Umezawa K."/>
            <person name="Kojima H."/>
            <person name="Fukui M."/>
        </authorList>
    </citation>
    <scope>NUCLEOTIDE SEQUENCE</scope>
    <source>
        <strain evidence="9">45J</strain>
    </source>
</reference>
<dbReference type="PANTHER" id="PTHR39321:SF3">
    <property type="entry name" value="PHOSPHOPANTETHEINE ADENYLYLTRANSFERASE"/>
    <property type="match status" value="1"/>
</dbReference>
<dbReference type="NCBIfam" id="TIGR00482">
    <property type="entry name" value="nicotinate (nicotinamide) nucleotide adenylyltransferase"/>
    <property type="match status" value="1"/>
</dbReference>
<evidence type="ECO:0000256" key="3">
    <source>
        <dbReference type="ARBA" id="ARBA00022679"/>
    </source>
</evidence>
<feature type="domain" description="Cytidyltransferase-like" evidence="8">
    <location>
        <begin position="5"/>
        <end position="191"/>
    </location>
</feature>
<protein>
    <submittedName>
        <fullName evidence="9">Nicotinic acid mononucleotide adenylyltransferase</fullName>
    </submittedName>
</protein>
<evidence type="ECO:0000256" key="4">
    <source>
        <dbReference type="ARBA" id="ARBA00022695"/>
    </source>
</evidence>